<dbReference type="EMBL" id="RBKU01000001">
    <property type="protein sequence ID" value="RKR81173.1"/>
    <property type="molecule type" value="Genomic_DNA"/>
</dbReference>
<accession>A0A495IXE8</accession>
<name>A0A495IXE8_9SPHI</name>
<reference evidence="2 3" key="1">
    <citation type="submission" date="2018-10" db="EMBL/GenBank/DDBJ databases">
        <title>Genomic Encyclopedia of Archaeal and Bacterial Type Strains, Phase II (KMG-II): from individual species to whole genera.</title>
        <authorList>
            <person name="Goeker M."/>
        </authorList>
    </citation>
    <scope>NUCLEOTIDE SEQUENCE [LARGE SCALE GENOMIC DNA]</scope>
    <source>
        <strain evidence="2 3">DSM 18602</strain>
    </source>
</reference>
<keyword evidence="1" id="KW-0812">Transmembrane</keyword>
<dbReference type="Proteomes" id="UP000268007">
    <property type="component" value="Unassembled WGS sequence"/>
</dbReference>
<evidence type="ECO:0000313" key="3">
    <source>
        <dbReference type="Proteomes" id="UP000268007"/>
    </source>
</evidence>
<protein>
    <submittedName>
        <fullName evidence="2">Uncharacterized protein</fullName>
    </submittedName>
</protein>
<organism evidence="2 3">
    <name type="scientific">Mucilaginibacter gracilis</name>
    <dbReference type="NCBI Taxonomy" id="423350"/>
    <lineage>
        <taxon>Bacteria</taxon>
        <taxon>Pseudomonadati</taxon>
        <taxon>Bacteroidota</taxon>
        <taxon>Sphingobacteriia</taxon>
        <taxon>Sphingobacteriales</taxon>
        <taxon>Sphingobacteriaceae</taxon>
        <taxon>Mucilaginibacter</taxon>
    </lineage>
</organism>
<keyword evidence="3" id="KW-1185">Reference proteome</keyword>
<keyword evidence="1" id="KW-0472">Membrane</keyword>
<evidence type="ECO:0000256" key="1">
    <source>
        <dbReference type="SAM" id="Phobius"/>
    </source>
</evidence>
<sequence length="51" mass="6175">MEWETIANYYFALLLAFNVLFLTHVIKINRKPQTVLYYKINLTEISFKLSY</sequence>
<dbReference type="AlphaFoldDB" id="A0A495IXE8"/>
<keyword evidence="1" id="KW-1133">Transmembrane helix</keyword>
<feature type="transmembrane region" description="Helical" evidence="1">
    <location>
        <begin position="6"/>
        <end position="26"/>
    </location>
</feature>
<evidence type="ECO:0000313" key="2">
    <source>
        <dbReference type="EMBL" id="RKR81173.1"/>
    </source>
</evidence>
<gene>
    <name evidence="2" type="ORF">BDD43_1317</name>
</gene>
<proteinExistence type="predicted"/>
<comment type="caution">
    <text evidence="2">The sequence shown here is derived from an EMBL/GenBank/DDBJ whole genome shotgun (WGS) entry which is preliminary data.</text>
</comment>